<dbReference type="GO" id="GO:0004674">
    <property type="term" value="F:protein serine/threonine kinase activity"/>
    <property type="evidence" value="ECO:0007669"/>
    <property type="project" value="UniProtKB-KW"/>
</dbReference>
<evidence type="ECO:0000313" key="15">
    <source>
        <dbReference type="EMBL" id="EKF25072.1"/>
    </source>
</evidence>
<evidence type="ECO:0000256" key="8">
    <source>
        <dbReference type="ARBA" id="ARBA00022777"/>
    </source>
</evidence>
<dbReference type="Pfam" id="PF00497">
    <property type="entry name" value="SBP_bac_3"/>
    <property type="match status" value="1"/>
</dbReference>
<dbReference type="InterPro" id="IPR008271">
    <property type="entry name" value="Ser/Thr_kinase_AS"/>
</dbReference>
<evidence type="ECO:0000256" key="4">
    <source>
        <dbReference type="ARBA" id="ARBA00022527"/>
    </source>
</evidence>
<evidence type="ECO:0000256" key="11">
    <source>
        <dbReference type="ARBA" id="ARBA00023136"/>
    </source>
</evidence>
<keyword evidence="7 12" id="KW-0547">Nucleotide-binding</keyword>
<evidence type="ECO:0000259" key="14">
    <source>
        <dbReference type="PROSITE" id="PS50011"/>
    </source>
</evidence>
<dbReference type="InterPro" id="IPR017441">
    <property type="entry name" value="Protein_kinase_ATP_BS"/>
</dbReference>
<proteinExistence type="predicted"/>
<dbReference type="PATRIC" id="fig|1122247.3.peg.911"/>
<comment type="caution">
    <text evidence="15">The sequence shown here is derived from an EMBL/GenBank/DDBJ whole genome shotgun (WGS) entry which is preliminary data.</text>
</comment>
<name>K5BGS5_MYCHD</name>
<dbReference type="PANTHER" id="PTHR43289:SF6">
    <property type="entry name" value="SERINE_THREONINE-PROTEIN KINASE NEKL-3"/>
    <property type="match status" value="1"/>
</dbReference>
<gene>
    <name evidence="15" type="ORF">C731_0949</name>
</gene>
<dbReference type="Gene3D" id="3.30.200.20">
    <property type="entry name" value="Phosphorylase Kinase, domain 1"/>
    <property type="match status" value="1"/>
</dbReference>
<organism evidence="15 16">
    <name type="scientific">Mycolicibacterium hassiacum (strain DSM 44199 / CIP 105218 / JCM 12690 / 3849)</name>
    <name type="common">Mycobacterium hassiacum</name>
    <dbReference type="NCBI Taxonomy" id="1122247"/>
    <lineage>
        <taxon>Bacteria</taxon>
        <taxon>Bacillati</taxon>
        <taxon>Actinomycetota</taxon>
        <taxon>Actinomycetes</taxon>
        <taxon>Mycobacteriales</taxon>
        <taxon>Mycobacteriaceae</taxon>
        <taxon>Mycolicibacterium</taxon>
    </lineage>
</organism>
<dbReference type="Gene3D" id="3.40.190.10">
    <property type="entry name" value="Periplasmic binding protein-like II"/>
    <property type="match status" value="2"/>
</dbReference>
<dbReference type="CDD" id="cd14014">
    <property type="entry name" value="STKc_PknB_like"/>
    <property type="match status" value="1"/>
</dbReference>
<keyword evidence="10 13" id="KW-1133">Transmembrane helix</keyword>
<keyword evidence="4" id="KW-0723">Serine/threonine-protein kinase</keyword>
<keyword evidence="5 15" id="KW-0808">Transferase</keyword>
<dbReference type="SUPFAM" id="SSF53850">
    <property type="entry name" value="Periplasmic binding protein-like II"/>
    <property type="match status" value="1"/>
</dbReference>
<dbReference type="PROSITE" id="PS00108">
    <property type="entry name" value="PROTEIN_KINASE_ST"/>
    <property type="match status" value="1"/>
</dbReference>
<reference evidence="15 16" key="1">
    <citation type="journal article" date="2012" name="J. Bacteriol.">
        <title>Genome sequence of Mycobacterium hassiacum DSM 44199, a rare source of heat-stable mycobacterial proteins.</title>
        <authorList>
            <person name="Tiago I."/>
            <person name="Maranha A."/>
            <person name="Mendes V."/>
            <person name="Alarico S."/>
            <person name="Moynihan P.J."/>
            <person name="Clarke A.J."/>
            <person name="Macedo-Ribeiro S."/>
            <person name="Pereira P.J."/>
            <person name="Empadinhas N."/>
        </authorList>
    </citation>
    <scope>NUCLEOTIDE SEQUENCE [LARGE SCALE GENOMIC DNA]</scope>
    <source>
        <strain evidence="16">DSM 44199 / CIP 105218 / JCM 12690 / 3849</strain>
    </source>
</reference>
<dbReference type="PANTHER" id="PTHR43289">
    <property type="entry name" value="MITOGEN-ACTIVATED PROTEIN KINASE KINASE KINASE 20-RELATED"/>
    <property type="match status" value="1"/>
</dbReference>
<evidence type="ECO:0000256" key="7">
    <source>
        <dbReference type="ARBA" id="ARBA00022741"/>
    </source>
</evidence>
<keyword evidence="8" id="KW-0418">Kinase</keyword>
<dbReference type="Gene3D" id="1.10.510.10">
    <property type="entry name" value="Transferase(Phosphotransferase) domain 1"/>
    <property type="match status" value="1"/>
</dbReference>
<dbReference type="SUPFAM" id="SSF56112">
    <property type="entry name" value="Protein kinase-like (PK-like)"/>
    <property type="match status" value="1"/>
</dbReference>
<feature type="binding site" evidence="12">
    <location>
        <position position="38"/>
    </location>
    <ligand>
        <name>ATP</name>
        <dbReference type="ChEBI" id="CHEBI:30616"/>
    </ligand>
</feature>
<evidence type="ECO:0000256" key="12">
    <source>
        <dbReference type="PROSITE-ProRule" id="PRU10141"/>
    </source>
</evidence>
<dbReference type="Proteomes" id="UP000006265">
    <property type="component" value="Unassembled WGS sequence"/>
</dbReference>
<dbReference type="Pfam" id="PF00069">
    <property type="entry name" value="Pkinase"/>
    <property type="match status" value="1"/>
</dbReference>
<evidence type="ECO:0000256" key="1">
    <source>
        <dbReference type="ARBA" id="ARBA00004162"/>
    </source>
</evidence>
<evidence type="ECO:0000256" key="6">
    <source>
        <dbReference type="ARBA" id="ARBA00022692"/>
    </source>
</evidence>
<dbReference type="eggNOG" id="COG0834">
    <property type="taxonomic scope" value="Bacteria"/>
</dbReference>
<dbReference type="CDD" id="cd01004">
    <property type="entry name" value="PBP2_MidA_like"/>
    <property type="match status" value="1"/>
</dbReference>
<dbReference type="FunFam" id="1.10.510.10:FF:000021">
    <property type="entry name" value="Serine/threonine protein kinase"/>
    <property type="match status" value="1"/>
</dbReference>
<dbReference type="OrthoDB" id="9762169at2"/>
<keyword evidence="6 13" id="KW-0812">Transmembrane</keyword>
<dbReference type="InterPro" id="IPR000719">
    <property type="entry name" value="Prot_kinase_dom"/>
</dbReference>
<dbReference type="STRING" id="1122247.GCA_000379865_03361"/>
<accession>K5BGS5</accession>
<dbReference type="EC" id="2.7.11.1" evidence="2"/>
<keyword evidence="9 12" id="KW-0067">ATP-binding</keyword>
<dbReference type="SMART" id="SM00062">
    <property type="entry name" value="PBPb"/>
    <property type="match status" value="1"/>
</dbReference>
<evidence type="ECO:0000256" key="3">
    <source>
        <dbReference type="ARBA" id="ARBA00022475"/>
    </source>
</evidence>
<evidence type="ECO:0000313" key="16">
    <source>
        <dbReference type="Proteomes" id="UP000006265"/>
    </source>
</evidence>
<feature type="domain" description="Protein kinase" evidence="14">
    <location>
        <begin position="9"/>
        <end position="269"/>
    </location>
</feature>
<evidence type="ECO:0000256" key="9">
    <source>
        <dbReference type="ARBA" id="ARBA00022840"/>
    </source>
</evidence>
<dbReference type="InterPro" id="IPR011009">
    <property type="entry name" value="Kinase-like_dom_sf"/>
</dbReference>
<evidence type="ECO:0000256" key="5">
    <source>
        <dbReference type="ARBA" id="ARBA00022679"/>
    </source>
</evidence>
<dbReference type="eggNOG" id="COG0515">
    <property type="taxonomic scope" value="Bacteria"/>
</dbReference>
<dbReference type="GO" id="GO:0080090">
    <property type="term" value="P:regulation of primary metabolic process"/>
    <property type="evidence" value="ECO:0007669"/>
    <property type="project" value="UniProtKB-ARBA"/>
</dbReference>
<sequence>MQATPFGHYRLEKLIGRGGMGEVYRAYDTRTDRVVALKVLPPHLASDETFQLRFRRESQAAAGLNDPHVVPIHGFGEIDGRLYLDMRLIEGRNLGTILGDTRKPLDPAFAVSIVEQVAMALDSAHAAGLIHRDIKPSNILITDHDFVYLIDFGLARSAGEKGLTTAGSTLGTLAYMAPERFEGKPLDGTADIYALACVLYECLTGERPYAADSLEQQIAGHMTQPIPRPSASDPKLAPFDAVIAKGMAKNPAKRYQSAGELAAAARRALQAPVRTSGSGRHSARRTAPARRSISGRLVGVSAAVVLVAVAGAIAVWQWRGGVDRETRPAGFVESTASTGGQAVPGAVPEIAAMVPENIRATGKLIVGVHVPYPPNEFKDANGEIVGFDVDLMNAIARTLGLVPEYRETAFEAIIPSLRAGDFDIGMSSFTDTKEREDLVDFVNYLEAGTLWARRVGSTVEPDDACGLRVGVQYAAIQEFEEIPRRSEACVAAGQEPIEKVVYVSQDDLTAALIAGEVDAMSADSPVTGFAIKTSGGALEAAGDVFDTAPYGWPVDKGSGLADALAAALRHLMSTGEYRTIATMWGVDRGMIDEPTINGAVR</sequence>
<keyword evidence="3" id="KW-1003">Cell membrane</keyword>
<keyword evidence="16" id="KW-1185">Reference proteome</keyword>
<evidence type="ECO:0000256" key="13">
    <source>
        <dbReference type="SAM" id="Phobius"/>
    </source>
</evidence>
<feature type="transmembrane region" description="Helical" evidence="13">
    <location>
        <begin position="297"/>
        <end position="318"/>
    </location>
</feature>
<comment type="subcellular location">
    <subcellularLocation>
        <location evidence="1">Cell membrane</location>
        <topology evidence="1">Single-pass membrane protein</topology>
    </subcellularLocation>
</comment>
<dbReference type="RefSeq" id="WP_005625232.1">
    <property type="nucleotide sequence ID" value="NZ_AMRA01000024.1"/>
</dbReference>
<dbReference type="PROSITE" id="PS50011">
    <property type="entry name" value="PROTEIN_KINASE_DOM"/>
    <property type="match status" value="1"/>
</dbReference>
<dbReference type="SMART" id="SM00220">
    <property type="entry name" value="S_TKc"/>
    <property type="match status" value="1"/>
</dbReference>
<dbReference type="AlphaFoldDB" id="K5BGS5"/>
<keyword evidence="11 13" id="KW-0472">Membrane</keyword>
<dbReference type="GO" id="GO:0005886">
    <property type="term" value="C:plasma membrane"/>
    <property type="evidence" value="ECO:0007669"/>
    <property type="project" value="UniProtKB-SubCell"/>
</dbReference>
<protein>
    <recommendedName>
        <fullName evidence="2">non-specific serine/threonine protein kinase</fullName>
        <ecNumber evidence="2">2.7.11.1</ecNumber>
    </recommendedName>
</protein>
<dbReference type="InterPro" id="IPR001638">
    <property type="entry name" value="Solute-binding_3/MltF_N"/>
</dbReference>
<dbReference type="PROSITE" id="PS00107">
    <property type="entry name" value="PROTEIN_KINASE_ATP"/>
    <property type="match status" value="1"/>
</dbReference>
<dbReference type="EMBL" id="AMRA01000024">
    <property type="protein sequence ID" value="EKF25072.1"/>
    <property type="molecule type" value="Genomic_DNA"/>
</dbReference>
<evidence type="ECO:0000256" key="2">
    <source>
        <dbReference type="ARBA" id="ARBA00012513"/>
    </source>
</evidence>
<evidence type="ECO:0000256" key="10">
    <source>
        <dbReference type="ARBA" id="ARBA00022989"/>
    </source>
</evidence>
<dbReference type="GO" id="GO:0005524">
    <property type="term" value="F:ATP binding"/>
    <property type="evidence" value="ECO:0007669"/>
    <property type="project" value="UniProtKB-UniRule"/>
</dbReference>